<organism evidence="1 2">
    <name type="scientific">Portunus trituberculatus</name>
    <name type="common">Swimming crab</name>
    <name type="synonym">Neptunus trituberculatus</name>
    <dbReference type="NCBI Taxonomy" id="210409"/>
    <lineage>
        <taxon>Eukaryota</taxon>
        <taxon>Metazoa</taxon>
        <taxon>Ecdysozoa</taxon>
        <taxon>Arthropoda</taxon>
        <taxon>Crustacea</taxon>
        <taxon>Multicrustacea</taxon>
        <taxon>Malacostraca</taxon>
        <taxon>Eumalacostraca</taxon>
        <taxon>Eucarida</taxon>
        <taxon>Decapoda</taxon>
        <taxon>Pleocyemata</taxon>
        <taxon>Brachyura</taxon>
        <taxon>Eubrachyura</taxon>
        <taxon>Portunoidea</taxon>
        <taxon>Portunidae</taxon>
        <taxon>Portuninae</taxon>
        <taxon>Portunus</taxon>
    </lineage>
</organism>
<dbReference type="EMBL" id="VSRR010000462">
    <property type="protein sequence ID" value="MPC15903.1"/>
    <property type="molecule type" value="Genomic_DNA"/>
</dbReference>
<sequence>MYSGSIYGVAAPSTFTRLDTIQNAALSVSLGVMCSSPVVFLHAESGVPPLATHKREVLCLPPILSQCYVLTWVWTTTPQSARGRAVVYTGFLLSLHLLRSRHPSSSIALAHAIQRALLHLTSKG</sequence>
<dbReference type="AlphaFoldDB" id="A0A5B7D5K7"/>
<reference evidence="1 2" key="1">
    <citation type="submission" date="2019-05" db="EMBL/GenBank/DDBJ databases">
        <title>Another draft genome of Portunus trituberculatus and its Hox gene families provides insights of decapod evolution.</title>
        <authorList>
            <person name="Jeong J.-H."/>
            <person name="Song I."/>
            <person name="Kim S."/>
            <person name="Choi T."/>
            <person name="Kim D."/>
            <person name="Ryu S."/>
            <person name="Kim W."/>
        </authorList>
    </citation>
    <scope>NUCLEOTIDE SEQUENCE [LARGE SCALE GENOMIC DNA]</scope>
    <source>
        <tissue evidence="1">Muscle</tissue>
    </source>
</reference>
<keyword evidence="2" id="KW-1185">Reference proteome</keyword>
<gene>
    <name evidence="1" type="ORF">E2C01_008706</name>
</gene>
<comment type="caution">
    <text evidence="1">The sequence shown here is derived from an EMBL/GenBank/DDBJ whole genome shotgun (WGS) entry which is preliminary data.</text>
</comment>
<proteinExistence type="predicted"/>
<protein>
    <submittedName>
        <fullName evidence="1">Uncharacterized protein</fullName>
    </submittedName>
</protein>
<evidence type="ECO:0000313" key="1">
    <source>
        <dbReference type="EMBL" id="MPC15903.1"/>
    </source>
</evidence>
<evidence type="ECO:0000313" key="2">
    <source>
        <dbReference type="Proteomes" id="UP000324222"/>
    </source>
</evidence>
<dbReference type="Proteomes" id="UP000324222">
    <property type="component" value="Unassembled WGS sequence"/>
</dbReference>
<accession>A0A5B7D5K7</accession>
<name>A0A5B7D5K7_PORTR</name>